<name>A0A0E0M0U4_ORYPU</name>
<feature type="compositionally biased region" description="Acidic residues" evidence="1">
    <location>
        <begin position="30"/>
        <end position="92"/>
    </location>
</feature>
<dbReference type="AlphaFoldDB" id="A0A0E0M0U4"/>
<sequence length="256" mass="29132">MRIGTKESEGSTSLDPKLAPVLWFHNYDQYVEESDDEGGDGSGDDEDVSDEDEFGETSGEDESTEETDDDGISDDDDNNDDDEEEEEEEESNELIYLLSEHGRLTVYDPCKHVEGFKILDEAMKFGFEHHDSYLVESDQDELMAALFGRRGTPVHVIVLNEKEWEKVESLQGRTLFTGTLTCMVKKTKFKWMQNRVFLPMFYKWPETVHVNLISHDGELAFLPKSSSSNAKYSTMGDHNNGTCCKKCADVWSYKLG</sequence>
<feature type="region of interest" description="Disordered" evidence="1">
    <location>
        <begin position="28"/>
        <end position="93"/>
    </location>
</feature>
<dbReference type="EnsemblPlants" id="OPUNC09G07710.1">
    <property type="protein sequence ID" value="OPUNC09G07710.1"/>
    <property type="gene ID" value="OPUNC09G07710"/>
</dbReference>
<dbReference type="PANTHER" id="PTHR33127">
    <property type="entry name" value="TRANSMEMBRANE PROTEIN"/>
    <property type="match status" value="1"/>
</dbReference>
<organism evidence="3">
    <name type="scientific">Oryza punctata</name>
    <name type="common">Red rice</name>
    <dbReference type="NCBI Taxonomy" id="4537"/>
    <lineage>
        <taxon>Eukaryota</taxon>
        <taxon>Viridiplantae</taxon>
        <taxon>Streptophyta</taxon>
        <taxon>Embryophyta</taxon>
        <taxon>Tracheophyta</taxon>
        <taxon>Spermatophyta</taxon>
        <taxon>Magnoliopsida</taxon>
        <taxon>Liliopsida</taxon>
        <taxon>Poales</taxon>
        <taxon>Poaceae</taxon>
        <taxon>BOP clade</taxon>
        <taxon>Oryzoideae</taxon>
        <taxon>Oryzeae</taxon>
        <taxon>Oryzinae</taxon>
        <taxon>Oryza</taxon>
    </lineage>
</organism>
<evidence type="ECO:0000313" key="4">
    <source>
        <dbReference type="Proteomes" id="UP000026962"/>
    </source>
</evidence>
<protein>
    <recommendedName>
        <fullName evidence="2">KIB1-4 beta-propeller domain-containing protein</fullName>
    </recommendedName>
</protein>
<dbReference type="Gramene" id="OPUNC09G07710.1">
    <property type="protein sequence ID" value="OPUNC09G07710.1"/>
    <property type="gene ID" value="OPUNC09G07710"/>
</dbReference>
<reference evidence="3" key="2">
    <citation type="submission" date="2018-05" db="EMBL/GenBank/DDBJ databases">
        <title>OpunRS2 (Oryza punctata Reference Sequence Version 2).</title>
        <authorList>
            <person name="Zhang J."/>
            <person name="Kudrna D."/>
            <person name="Lee S."/>
            <person name="Talag J."/>
            <person name="Welchert J."/>
            <person name="Wing R.A."/>
        </authorList>
    </citation>
    <scope>NUCLEOTIDE SEQUENCE [LARGE SCALE GENOMIC DNA]</scope>
</reference>
<evidence type="ECO:0000256" key="1">
    <source>
        <dbReference type="SAM" id="MobiDB-lite"/>
    </source>
</evidence>
<proteinExistence type="predicted"/>
<reference evidence="3" key="1">
    <citation type="submission" date="2015-04" db="UniProtKB">
        <authorList>
            <consortium name="EnsemblPlants"/>
        </authorList>
    </citation>
    <scope>IDENTIFICATION</scope>
</reference>
<evidence type="ECO:0000313" key="3">
    <source>
        <dbReference type="EnsemblPlants" id="OPUNC09G07710.1"/>
    </source>
</evidence>
<dbReference type="Pfam" id="PF03478">
    <property type="entry name" value="Beta-prop_KIB1-4"/>
    <property type="match status" value="1"/>
</dbReference>
<accession>A0A0E0M0U4</accession>
<dbReference type="Proteomes" id="UP000026962">
    <property type="component" value="Chromosome 9"/>
</dbReference>
<dbReference type="HOGENOM" id="CLU_1087351_0_0_1"/>
<dbReference type="InterPro" id="IPR005174">
    <property type="entry name" value="KIB1-4_b-propeller"/>
</dbReference>
<keyword evidence="4" id="KW-1185">Reference proteome</keyword>
<dbReference type="PANTHER" id="PTHR33127:SF69">
    <property type="entry name" value="OS09G0340800 PROTEIN"/>
    <property type="match status" value="1"/>
</dbReference>
<feature type="domain" description="KIB1-4 beta-propeller" evidence="2">
    <location>
        <begin position="93"/>
        <end position="197"/>
    </location>
</feature>
<evidence type="ECO:0000259" key="2">
    <source>
        <dbReference type="Pfam" id="PF03478"/>
    </source>
</evidence>